<feature type="region of interest" description="Disordered" evidence="1">
    <location>
        <begin position="47"/>
        <end position="74"/>
    </location>
</feature>
<name>A0ABN8BCZ4_CHISP</name>
<proteinExistence type="predicted"/>
<organism evidence="3 4">
    <name type="scientific">Chilo suppressalis</name>
    <name type="common">Asiatic rice borer moth</name>
    <dbReference type="NCBI Taxonomy" id="168631"/>
    <lineage>
        <taxon>Eukaryota</taxon>
        <taxon>Metazoa</taxon>
        <taxon>Ecdysozoa</taxon>
        <taxon>Arthropoda</taxon>
        <taxon>Hexapoda</taxon>
        <taxon>Insecta</taxon>
        <taxon>Pterygota</taxon>
        <taxon>Neoptera</taxon>
        <taxon>Endopterygota</taxon>
        <taxon>Lepidoptera</taxon>
        <taxon>Glossata</taxon>
        <taxon>Ditrysia</taxon>
        <taxon>Pyraloidea</taxon>
        <taxon>Crambidae</taxon>
        <taxon>Crambinae</taxon>
        <taxon>Chilo</taxon>
    </lineage>
</organism>
<keyword evidence="4" id="KW-1185">Reference proteome</keyword>
<evidence type="ECO:0000313" key="3">
    <source>
        <dbReference type="EMBL" id="CAH0406697.1"/>
    </source>
</evidence>
<protein>
    <submittedName>
        <fullName evidence="3">Uncharacterized protein</fullName>
    </submittedName>
</protein>
<evidence type="ECO:0000256" key="1">
    <source>
        <dbReference type="SAM" id="MobiDB-lite"/>
    </source>
</evidence>
<evidence type="ECO:0000256" key="2">
    <source>
        <dbReference type="SAM" id="Phobius"/>
    </source>
</evidence>
<dbReference type="EMBL" id="OU963899">
    <property type="protein sequence ID" value="CAH0406697.1"/>
    <property type="molecule type" value="Genomic_DNA"/>
</dbReference>
<dbReference type="Proteomes" id="UP001153292">
    <property type="component" value="Chromosome 6"/>
</dbReference>
<feature type="transmembrane region" description="Helical" evidence="2">
    <location>
        <begin position="82"/>
        <end position="106"/>
    </location>
</feature>
<accession>A0ABN8BCZ4</accession>
<feature type="compositionally biased region" description="Low complexity" evidence="1">
    <location>
        <begin position="55"/>
        <end position="68"/>
    </location>
</feature>
<keyword evidence="2" id="KW-0472">Membrane</keyword>
<keyword evidence="2" id="KW-0812">Transmembrane</keyword>
<evidence type="ECO:0000313" key="4">
    <source>
        <dbReference type="Proteomes" id="UP001153292"/>
    </source>
</evidence>
<sequence length="193" mass="21015">MDASRRQRTQTKATAEEQALDQIARELRCNFACRSLRQNRGVSLLGGRLEGRKAPGGAPASTTATRRPASARERRPMLHPRVISVTMVRLGLAMVTGVAPALVSWWRGQGPLLPPPLELPSPCSEKFPKWPPKRSPSLCASHLVPAPATPLSLSIPFDFQTVIVLSFCRVSSRGGHPPHYFFACMRLAATVAS</sequence>
<keyword evidence="2" id="KW-1133">Transmembrane helix</keyword>
<reference evidence="3" key="1">
    <citation type="submission" date="2021-12" db="EMBL/GenBank/DDBJ databases">
        <authorList>
            <person name="King R."/>
        </authorList>
    </citation>
    <scope>NUCLEOTIDE SEQUENCE</scope>
</reference>
<gene>
    <name evidence="3" type="ORF">CHILSU_LOCUS10080</name>
</gene>